<accession>A0A4R3KGY7</accession>
<dbReference type="PROSITE" id="PS50902">
    <property type="entry name" value="FLAVODOXIN_LIKE"/>
    <property type="match status" value="1"/>
</dbReference>
<organism evidence="2 3">
    <name type="scientific">Muricomes intestini</name>
    <dbReference type="NCBI Taxonomy" id="1796634"/>
    <lineage>
        <taxon>Bacteria</taxon>
        <taxon>Bacillati</taxon>
        <taxon>Bacillota</taxon>
        <taxon>Clostridia</taxon>
        <taxon>Lachnospirales</taxon>
        <taxon>Lachnospiraceae</taxon>
        <taxon>Muricomes</taxon>
    </lineage>
</organism>
<dbReference type="InterPro" id="IPR029039">
    <property type="entry name" value="Flavoprotein-like_sf"/>
</dbReference>
<dbReference type="SUPFAM" id="SSF52218">
    <property type="entry name" value="Flavoproteins"/>
    <property type="match status" value="1"/>
</dbReference>
<dbReference type="GO" id="GO:0010181">
    <property type="term" value="F:FMN binding"/>
    <property type="evidence" value="ECO:0007669"/>
    <property type="project" value="InterPro"/>
</dbReference>
<evidence type="ECO:0000313" key="2">
    <source>
        <dbReference type="EMBL" id="TCS82289.1"/>
    </source>
</evidence>
<evidence type="ECO:0000313" key="3">
    <source>
        <dbReference type="Proteomes" id="UP000295726"/>
    </source>
</evidence>
<dbReference type="InterPro" id="IPR008254">
    <property type="entry name" value="Flavodoxin/NO_synth"/>
</dbReference>
<feature type="domain" description="Flavodoxin-like" evidence="1">
    <location>
        <begin position="4"/>
        <end position="40"/>
    </location>
</feature>
<dbReference type="Proteomes" id="UP000295726">
    <property type="component" value="Unassembled WGS sequence"/>
</dbReference>
<comment type="caution">
    <text evidence="2">The sequence shown here is derived from an EMBL/GenBank/DDBJ whole genome shotgun (WGS) entry which is preliminary data.</text>
</comment>
<dbReference type="Gene3D" id="3.40.50.360">
    <property type="match status" value="1"/>
</dbReference>
<protein>
    <recommendedName>
        <fullName evidence="1">Flavodoxin-like domain-containing protein</fullName>
    </recommendedName>
</protein>
<name>A0A4R3KGY7_9FIRM</name>
<proteinExistence type="predicted"/>
<dbReference type="RefSeq" id="WP_165920839.1">
    <property type="nucleotide sequence ID" value="NZ_DAIRMY010000031.1"/>
</dbReference>
<dbReference type="AlphaFoldDB" id="A0A4R3KGY7"/>
<dbReference type="EMBL" id="SLZZ01000002">
    <property type="protein sequence ID" value="TCS82289.1"/>
    <property type="molecule type" value="Genomic_DNA"/>
</dbReference>
<gene>
    <name evidence="2" type="ORF">EDD59_102157</name>
</gene>
<keyword evidence="3" id="KW-1185">Reference proteome</keyword>
<evidence type="ECO:0000259" key="1">
    <source>
        <dbReference type="PROSITE" id="PS50902"/>
    </source>
</evidence>
<reference evidence="2 3" key="1">
    <citation type="submission" date="2019-03" db="EMBL/GenBank/DDBJ databases">
        <title>Genomic Encyclopedia of Type Strains, Phase IV (KMG-IV): sequencing the most valuable type-strain genomes for metagenomic binning, comparative biology and taxonomic classification.</title>
        <authorList>
            <person name="Goeker M."/>
        </authorList>
    </citation>
    <scope>NUCLEOTIDE SEQUENCE [LARGE SCALE GENOMIC DNA]</scope>
    <source>
        <strain evidence="2 3">DSM 29489</strain>
    </source>
</reference>
<sequence>MSNILIAYYSFSGTTRMMAEAIAAVIGGDFGAESCAVCAE</sequence>
<dbReference type="GO" id="GO:0016651">
    <property type="term" value="F:oxidoreductase activity, acting on NAD(P)H"/>
    <property type="evidence" value="ECO:0007669"/>
    <property type="project" value="UniProtKB-ARBA"/>
</dbReference>